<gene>
    <name evidence="1" type="ORF">D9K81_15465</name>
</gene>
<proteinExistence type="predicted"/>
<comment type="caution">
    <text evidence="1">The sequence shown here is derived from an EMBL/GenBank/DDBJ whole genome shotgun (WGS) entry which is preliminary data.</text>
</comment>
<sequence length="138" mass="15748">MRFLDDFNTEQSDRQIHLDLSQSDVDLQKTLLNYCIEQQPEVLVADGIEADHVLNLLPSLSIHCGAIALQHPSLKQVNIEQLSSQYGIIIQLDPQHPHYEALNQCFAMIPLEEDFEQAVQFLKNTYMLSPLDPSDLMD</sequence>
<dbReference type="RefSeq" id="WP_120373456.1">
    <property type="nucleotide sequence ID" value="NZ_RCHC01000021.1"/>
</dbReference>
<organism evidence="1 2">
    <name type="scientific">Acinetobacter chengduensis</name>
    <dbReference type="NCBI Taxonomy" id="2420890"/>
    <lineage>
        <taxon>Bacteria</taxon>
        <taxon>Pseudomonadati</taxon>
        <taxon>Pseudomonadota</taxon>
        <taxon>Gammaproteobacteria</taxon>
        <taxon>Moraxellales</taxon>
        <taxon>Moraxellaceae</taxon>
        <taxon>Acinetobacter</taxon>
    </lineage>
</organism>
<dbReference type="Proteomes" id="UP000280271">
    <property type="component" value="Unassembled WGS sequence"/>
</dbReference>
<accession>A0ABX9TS66</accession>
<evidence type="ECO:0000313" key="1">
    <source>
        <dbReference type="EMBL" id="RLL18419.1"/>
    </source>
</evidence>
<dbReference type="EMBL" id="RCHC01000021">
    <property type="protein sequence ID" value="RLL18419.1"/>
    <property type="molecule type" value="Genomic_DNA"/>
</dbReference>
<keyword evidence="2" id="KW-1185">Reference proteome</keyword>
<name>A0ABX9TS66_9GAMM</name>
<reference evidence="1 2" key="1">
    <citation type="submission" date="2018-09" db="EMBL/GenBank/DDBJ databases">
        <title>The draft genome of Acinetobacter sp. strains.</title>
        <authorList>
            <person name="Qin J."/>
            <person name="Feng Y."/>
            <person name="Zong Z."/>
        </authorList>
    </citation>
    <scope>NUCLEOTIDE SEQUENCE [LARGE SCALE GENOMIC DNA]</scope>
    <source>
        <strain evidence="1 2">WCHAc060005</strain>
    </source>
</reference>
<evidence type="ECO:0000313" key="2">
    <source>
        <dbReference type="Proteomes" id="UP000280271"/>
    </source>
</evidence>
<protein>
    <submittedName>
        <fullName evidence="1">Uncharacterized protein</fullName>
    </submittedName>
</protein>